<feature type="compositionally biased region" description="Polar residues" evidence="9">
    <location>
        <begin position="37"/>
        <end position="46"/>
    </location>
</feature>
<feature type="chain" id="PRO_5039763121" description="Pectate lyase" evidence="8">
    <location>
        <begin position="28"/>
        <end position="402"/>
    </location>
</feature>
<evidence type="ECO:0000256" key="3">
    <source>
        <dbReference type="ARBA" id="ARBA00012272"/>
    </source>
</evidence>
<evidence type="ECO:0000256" key="7">
    <source>
        <dbReference type="ARBA" id="ARBA00023239"/>
    </source>
</evidence>
<feature type="region of interest" description="Disordered" evidence="9">
    <location>
        <begin position="26"/>
        <end position="58"/>
    </location>
</feature>
<keyword evidence="4 8" id="KW-0479">Metal-binding</keyword>
<dbReference type="InterPro" id="IPR012334">
    <property type="entry name" value="Pectin_lyas_fold"/>
</dbReference>
<dbReference type="SMART" id="SM00656">
    <property type="entry name" value="Amb_all"/>
    <property type="match status" value="1"/>
</dbReference>
<evidence type="ECO:0000256" key="1">
    <source>
        <dbReference type="ARBA" id="ARBA00000695"/>
    </source>
</evidence>
<dbReference type="Pfam" id="PF00544">
    <property type="entry name" value="Pectate_lyase_4"/>
    <property type="match status" value="1"/>
</dbReference>
<dbReference type="EC" id="4.2.2.2" evidence="3 8"/>
<keyword evidence="5 8" id="KW-0732">Signal</keyword>
<dbReference type="PANTHER" id="PTHR31683:SF80">
    <property type="entry name" value="PECTATE LYASE 16-RELATED"/>
    <property type="match status" value="1"/>
</dbReference>
<sequence length="402" mass="43641">MEVQSCLLNVALLGLLVLSLAPTAVSSRSSPLRPSRATTNTSSSDEQQQRRRLSGYGASSYGNGIDKCWRGDSNWADNRMKLADCGIGFGSKATGGKGGEYYVVTDPSDDPVNPARGTLRYGVTRMTPLWIYFAHDMTIELENELIITSDKTIDGRGADVHIAHGPCLTIQYVSNVIVHGLNIHHCTPGKPGMVMSSTAHVGYRQGSDGDGISIFGSRNIWIDHNALSACTDGLVDAIHGSTAITISNNVFTDHDKVMLLGHDDAYTEDKGMQVTVAFNRFGPGLVQRMPRCRLGYFHIVNNDYHDWSMYALGGSADPTIISEGNRYLASSAKEVTKRDCNGGWDGWTWKSIDDMFLNGAYFVESGPMIDKENRYGLGVSSKYSQYMTNDAGPLSCGVGSSC</sequence>
<feature type="domain" description="Pectate lyase" evidence="10">
    <location>
        <begin position="136"/>
        <end position="333"/>
    </location>
</feature>
<dbReference type="InterPro" id="IPR045032">
    <property type="entry name" value="PEL"/>
</dbReference>
<dbReference type="PANTHER" id="PTHR31683">
    <property type="entry name" value="PECTATE LYASE 18-RELATED"/>
    <property type="match status" value="1"/>
</dbReference>
<name>A0A9D4V510_ADICA</name>
<dbReference type="EMBL" id="JABFUD020000005">
    <property type="protein sequence ID" value="KAI5079904.1"/>
    <property type="molecule type" value="Genomic_DNA"/>
</dbReference>
<evidence type="ECO:0000259" key="10">
    <source>
        <dbReference type="SMART" id="SM00656"/>
    </source>
</evidence>
<dbReference type="PRINTS" id="PR00807">
    <property type="entry name" value="AMBALLERGEN"/>
</dbReference>
<comment type="caution">
    <text evidence="11">The sequence shown here is derived from an EMBL/GenBank/DDBJ whole genome shotgun (WGS) entry which is preliminary data.</text>
</comment>
<keyword evidence="12" id="KW-1185">Reference proteome</keyword>
<evidence type="ECO:0000256" key="8">
    <source>
        <dbReference type="RuleBase" id="RU361123"/>
    </source>
</evidence>
<feature type="signal peptide" evidence="8">
    <location>
        <begin position="1"/>
        <end position="27"/>
    </location>
</feature>
<evidence type="ECO:0000256" key="6">
    <source>
        <dbReference type="ARBA" id="ARBA00022837"/>
    </source>
</evidence>
<dbReference type="InterPro" id="IPR011050">
    <property type="entry name" value="Pectin_lyase_fold/virulence"/>
</dbReference>
<dbReference type="GO" id="GO:0030570">
    <property type="term" value="F:pectate lyase activity"/>
    <property type="evidence" value="ECO:0007669"/>
    <property type="project" value="UniProtKB-EC"/>
</dbReference>
<dbReference type="SUPFAM" id="SSF51126">
    <property type="entry name" value="Pectin lyase-like"/>
    <property type="match status" value="1"/>
</dbReference>
<evidence type="ECO:0000256" key="5">
    <source>
        <dbReference type="ARBA" id="ARBA00022729"/>
    </source>
</evidence>
<gene>
    <name evidence="11" type="ORF">GOP47_0005383</name>
</gene>
<evidence type="ECO:0000313" key="12">
    <source>
        <dbReference type="Proteomes" id="UP000886520"/>
    </source>
</evidence>
<evidence type="ECO:0000256" key="4">
    <source>
        <dbReference type="ARBA" id="ARBA00022723"/>
    </source>
</evidence>
<dbReference type="GO" id="GO:0046872">
    <property type="term" value="F:metal ion binding"/>
    <property type="evidence" value="ECO:0007669"/>
    <property type="project" value="UniProtKB-KW"/>
</dbReference>
<dbReference type="OrthoDB" id="1637350at2759"/>
<keyword evidence="6 8" id="KW-0106">Calcium</keyword>
<accession>A0A9D4V510</accession>
<comment type="pathway">
    <text evidence="2 8">Glycan metabolism; pectin degradation; 2-dehydro-3-deoxy-D-gluconate from pectin: step 2/5.</text>
</comment>
<protein>
    <recommendedName>
        <fullName evidence="3 8">Pectate lyase</fullName>
        <ecNumber evidence="3 8">4.2.2.2</ecNumber>
    </recommendedName>
</protein>
<comment type="cofactor">
    <cofactor evidence="8">
        <name>Ca(2+)</name>
        <dbReference type="ChEBI" id="CHEBI:29108"/>
    </cofactor>
    <text evidence="8">Binds 1 Ca(2+) ion. Required for its activity.</text>
</comment>
<evidence type="ECO:0000256" key="9">
    <source>
        <dbReference type="SAM" id="MobiDB-lite"/>
    </source>
</evidence>
<evidence type="ECO:0000313" key="11">
    <source>
        <dbReference type="EMBL" id="KAI5079904.1"/>
    </source>
</evidence>
<dbReference type="InterPro" id="IPR002022">
    <property type="entry name" value="Pec_lyase"/>
</dbReference>
<comment type="catalytic activity">
    <reaction evidence="1 8">
        <text>Eliminative cleavage of (1-&gt;4)-alpha-D-galacturonan to give oligosaccharides with 4-deoxy-alpha-D-galact-4-enuronosyl groups at their non-reducing ends.</text>
        <dbReference type="EC" id="4.2.2.2"/>
    </reaction>
</comment>
<evidence type="ECO:0000256" key="2">
    <source>
        <dbReference type="ARBA" id="ARBA00005220"/>
    </source>
</evidence>
<organism evidence="11 12">
    <name type="scientific">Adiantum capillus-veneris</name>
    <name type="common">Maidenhair fern</name>
    <dbReference type="NCBI Taxonomy" id="13818"/>
    <lineage>
        <taxon>Eukaryota</taxon>
        <taxon>Viridiplantae</taxon>
        <taxon>Streptophyta</taxon>
        <taxon>Embryophyta</taxon>
        <taxon>Tracheophyta</taxon>
        <taxon>Polypodiopsida</taxon>
        <taxon>Polypodiidae</taxon>
        <taxon>Polypodiales</taxon>
        <taxon>Pteridineae</taxon>
        <taxon>Pteridaceae</taxon>
        <taxon>Vittarioideae</taxon>
        <taxon>Adiantum</taxon>
    </lineage>
</organism>
<dbReference type="Gene3D" id="2.160.20.10">
    <property type="entry name" value="Single-stranded right-handed beta-helix, Pectin lyase-like"/>
    <property type="match status" value="1"/>
</dbReference>
<dbReference type="Proteomes" id="UP000886520">
    <property type="component" value="Chromosome 5"/>
</dbReference>
<dbReference type="InterPro" id="IPR018082">
    <property type="entry name" value="AmbAllergen"/>
</dbReference>
<keyword evidence="7 8" id="KW-0456">Lyase</keyword>
<reference evidence="11 12" key="1">
    <citation type="submission" date="2021-01" db="EMBL/GenBank/DDBJ databases">
        <title>Adiantum capillus-veneris genome.</title>
        <authorList>
            <person name="Fang Y."/>
            <person name="Liao Q."/>
        </authorList>
    </citation>
    <scope>NUCLEOTIDE SEQUENCE [LARGE SCALE GENOMIC DNA]</scope>
    <source>
        <strain evidence="11">H3</strain>
        <tissue evidence="11">Leaf</tissue>
    </source>
</reference>
<dbReference type="AlphaFoldDB" id="A0A9D4V510"/>
<comment type="similarity">
    <text evidence="8">Belongs to the polysaccharide lyase 1 family.</text>
</comment>
<feature type="compositionally biased region" description="Low complexity" evidence="9">
    <location>
        <begin position="26"/>
        <end position="36"/>
    </location>
</feature>
<proteinExistence type="inferred from homology"/>